<feature type="domain" description="SprT-like" evidence="1">
    <location>
        <begin position="15"/>
        <end position="115"/>
    </location>
</feature>
<dbReference type="AlphaFoldDB" id="A0A1Y3TXS8"/>
<dbReference type="GO" id="GO:0006950">
    <property type="term" value="P:response to stress"/>
    <property type="evidence" value="ECO:0007669"/>
    <property type="project" value="UniProtKB-ARBA"/>
</dbReference>
<dbReference type="EMBL" id="NFHM01000019">
    <property type="protein sequence ID" value="OUN41364.1"/>
    <property type="molecule type" value="Genomic_DNA"/>
</dbReference>
<comment type="caution">
    <text evidence="2">The sequence shown here is derived from an EMBL/GenBank/DDBJ whole genome shotgun (WGS) entry which is preliminary data.</text>
</comment>
<evidence type="ECO:0000313" key="4">
    <source>
        <dbReference type="Proteomes" id="UP000195455"/>
    </source>
</evidence>
<dbReference type="InterPro" id="IPR006640">
    <property type="entry name" value="SprT-like_domain"/>
</dbReference>
<name>A0A1Y3TXS8_9FIRM</name>
<protein>
    <recommendedName>
        <fullName evidence="1">SprT-like domain-containing protein</fullName>
    </recommendedName>
</protein>
<dbReference type="Pfam" id="PF10263">
    <property type="entry name" value="SprT-like"/>
    <property type="match status" value="1"/>
</dbReference>
<organism evidence="2 4">
    <name type="scientific">Anaerotignum lactatifermentans</name>
    <dbReference type="NCBI Taxonomy" id="160404"/>
    <lineage>
        <taxon>Bacteria</taxon>
        <taxon>Bacillati</taxon>
        <taxon>Bacillota</taxon>
        <taxon>Clostridia</taxon>
        <taxon>Lachnospirales</taxon>
        <taxon>Anaerotignaceae</taxon>
        <taxon>Anaerotignum</taxon>
    </lineage>
</organism>
<sequence>MGVIDLLSKDNALFEKAFDVLNRVYFNAELPKVMITIQSRPKAYGYITCNEVWTDTDRSYYEINITAEYLNRPIENVLATLQHEMVHLYCMVNGIQDTSKAGRYHNKNFKAEAEKRGLLIEYVKYIGYSKTTPSDQFITVLREHGLLEDTIQHFRLEPLDVSQPPNTTGKPKKKSSTRKYICPACGMSVRATREVHIICGDCFCVMEQEET</sequence>
<evidence type="ECO:0000313" key="2">
    <source>
        <dbReference type="EMBL" id="OUN41364.1"/>
    </source>
</evidence>
<evidence type="ECO:0000313" key="3">
    <source>
        <dbReference type="EMBL" id="OUN42712.1"/>
    </source>
</evidence>
<dbReference type="Proteomes" id="UP000195455">
    <property type="component" value="Unassembled WGS sequence"/>
</dbReference>
<accession>A0A1Y3TXS8</accession>
<gene>
    <name evidence="3" type="ORF">B5G26_08760</name>
    <name evidence="2" type="ORF">B5G26_11730</name>
</gene>
<dbReference type="EMBL" id="NFHM01000011">
    <property type="protein sequence ID" value="OUN42712.1"/>
    <property type="molecule type" value="Genomic_DNA"/>
</dbReference>
<reference evidence="4" key="1">
    <citation type="submission" date="2017-04" db="EMBL/GenBank/DDBJ databases">
        <title>Function of individual gut microbiota members based on whole genome sequencing of pure cultures obtained from chicken caecum.</title>
        <authorList>
            <person name="Medvecky M."/>
            <person name="Cejkova D."/>
            <person name="Polansky O."/>
            <person name="Karasova D."/>
            <person name="Kubasova T."/>
            <person name="Cizek A."/>
            <person name="Rychlik I."/>
        </authorList>
    </citation>
    <scope>NUCLEOTIDE SEQUENCE [LARGE SCALE GENOMIC DNA]</scope>
    <source>
        <strain evidence="4">An75</strain>
    </source>
</reference>
<proteinExistence type="predicted"/>
<reference evidence="2" key="2">
    <citation type="journal article" date="2018" name="BMC Genomics">
        <title>Whole genome sequencing and function prediction of 133 gut anaerobes isolated from chicken caecum in pure cultures.</title>
        <authorList>
            <person name="Medvecky M."/>
            <person name="Cejkova D."/>
            <person name="Polansky O."/>
            <person name="Karasova D."/>
            <person name="Kubasova T."/>
            <person name="Cizek A."/>
            <person name="Rychlik I."/>
        </authorList>
    </citation>
    <scope>NUCLEOTIDE SEQUENCE</scope>
    <source>
        <strain evidence="2">An75</strain>
    </source>
</reference>
<evidence type="ECO:0000259" key="1">
    <source>
        <dbReference type="Pfam" id="PF10263"/>
    </source>
</evidence>